<comment type="caution">
    <text evidence="1">The sequence shown here is derived from an EMBL/GenBank/DDBJ whole genome shotgun (WGS) entry which is preliminary data.</text>
</comment>
<name>A0ABT9RSU9_9MICC</name>
<dbReference type="RefSeq" id="WP_160147558.1">
    <property type="nucleotide sequence ID" value="NZ_JAUSRE010000005.1"/>
</dbReference>
<evidence type="ECO:0000313" key="1">
    <source>
        <dbReference type="EMBL" id="MDP9887845.1"/>
    </source>
</evidence>
<evidence type="ECO:0000313" key="2">
    <source>
        <dbReference type="Proteomes" id="UP001226577"/>
    </source>
</evidence>
<protein>
    <submittedName>
        <fullName evidence="1">Uncharacterized protein</fullName>
    </submittedName>
</protein>
<gene>
    <name evidence="1" type="ORF">J2X98_001423</name>
</gene>
<dbReference type="Proteomes" id="UP001226577">
    <property type="component" value="Unassembled WGS sequence"/>
</dbReference>
<organism evidence="1 2">
    <name type="scientific">Pseudarthrobacter enclensis</name>
    <dbReference type="NCBI Taxonomy" id="993070"/>
    <lineage>
        <taxon>Bacteria</taxon>
        <taxon>Bacillati</taxon>
        <taxon>Actinomycetota</taxon>
        <taxon>Actinomycetes</taxon>
        <taxon>Micrococcales</taxon>
        <taxon>Micrococcaceae</taxon>
        <taxon>Pseudarthrobacter</taxon>
    </lineage>
</organism>
<keyword evidence="2" id="KW-1185">Reference proteome</keyword>
<dbReference type="EMBL" id="JAUSRE010000005">
    <property type="protein sequence ID" value="MDP9887845.1"/>
    <property type="molecule type" value="Genomic_DNA"/>
</dbReference>
<reference evidence="1 2" key="1">
    <citation type="submission" date="2023-07" db="EMBL/GenBank/DDBJ databases">
        <title>Sorghum-associated microbial communities from plants grown in Nebraska, USA.</title>
        <authorList>
            <person name="Schachtman D."/>
        </authorList>
    </citation>
    <scope>NUCLEOTIDE SEQUENCE [LARGE SCALE GENOMIC DNA]</scope>
    <source>
        <strain evidence="1 2">CC222</strain>
    </source>
</reference>
<sequence length="51" mass="5571">MSTEDVREKQQGCPQCGQPLHDEPVVVDHALRVGQFCVDHGIASIVEPFAP</sequence>
<proteinExistence type="predicted"/>
<accession>A0ABT9RSU9</accession>